<accession>A0ABS2QAS4</accession>
<keyword evidence="4" id="KW-1185">Reference proteome</keyword>
<dbReference type="Proteomes" id="UP000823201">
    <property type="component" value="Unassembled WGS sequence"/>
</dbReference>
<evidence type="ECO:0000256" key="1">
    <source>
        <dbReference type="SAM" id="MobiDB-lite"/>
    </source>
</evidence>
<feature type="chain" id="PRO_5046659403" evidence="2">
    <location>
        <begin position="19"/>
        <end position="133"/>
    </location>
</feature>
<protein>
    <submittedName>
        <fullName evidence="3">Uncharacterized protein</fullName>
    </submittedName>
</protein>
<dbReference type="RefSeq" id="WP_205007086.1">
    <property type="nucleotide sequence ID" value="NZ_JAFBEV010000018.1"/>
</dbReference>
<feature type="signal peptide" evidence="2">
    <location>
        <begin position="1"/>
        <end position="18"/>
    </location>
</feature>
<keyword evidence="2" id="KW-0732">Signal</keyword>
<evidence type="ECO:0000313" key="4">
    <source>
        <dbReference type="Proteomes" id="UP000823201"/>
    </source>
</evidence>
<dbReference type="EMBL" id="JAFBEV010000018">
    <property type="protein sequence ID" value="MBM7658530.1"/>
    <property type="molecule type" value="Genomic_DNA"/>
</dbReference>
<organism evidence="3 4">
    <name type="scientific">Sporolactobacillus spathodeae</name>
    <dbReference type="NCBI Taxonomy" id="1465502"/>
    <lineage>
        <taxon>Bacteria</taxon>
        <taxon>Bacillati</taxon>
        <taxon>Bacillota</taxon>
        <taxon>Bacilli</taxon>
        <taxon>Bacillales</taxon>
        <taxon>Sporolactobacillaceae</taxon>
        <taxon>Sporolactobacillus</taxon>
    </lineage>
</organism>
<proteinExistence type="predicted"/>
<reference evidence="3 4" key="1">
    <citation type="submission" date="2021-01" db="EMBL/GenBank/DDBJ databases">
        <title>Genomic Encyclopedia of Type Strains, Phase IV (KMG-IV): sequencing the most valuable type-strain genomes for metagenomic binning, comparative biology and taxonomic classification.</title>
        <authorList>
            <person name="Goeker M."/>
        </authorList>
    </citation>
    <scope>NUCLEOTIDE SEQUENCE [LARGE SCALE GENOMIC DNA]</scope>
    <source>
        <strain evidence="3 4">DSM 100968</strain>
    </source>
</reference>
<evidence type="ECO:0000313" key="3">
    <source>
        <dbReference type="EMBL" id="MBM7658530.1"/>
    </source>
</evidence>
<comment type="caution">
    <text evidence="3">The sequence shown here is derived from an EMBL/GenBank/DDBJ whole genome shotgun (WGS) entry which is preliminary data.</text>
</comment>
<gene>
    <name evidence="3" type="ORF">JOC27_001983</name>
</gene>
<feature type="region of interest" description="Disordered" evidence="1">
    <location>
        <begin position="32"/>
        <end position="66"/>
    </location>
</feature>
<name>A0ABS2QAS4_9BACL</name>
<evidence type="ECO:0000256" key="2">
    <source>
        <dbReference type="SAM" id="SignalP"/>
    </source>
</evidence>
<sequence>MCFLSVGLSLATSQLLFAGDAARRYSADNTAYSADSQPYSADSRPYSADSQPYSVDSRPYSADSRPYSTDVHSLFASNMLRLLACRGQDGSLLGQPGNLRGLPCPALPAGVSRLRCIFRQKSYTLLCLEKDMA</sequence>